<dbReference type="GO" id="GO:0005737">
    <property type="term" value="C:cytoplasm"/>
    <property type="evidence" value="ECO:0007669"/>
    <property type="project" value="InterPro"/>
</dbReference>
<name>A0A094JAC7_9GAMM</name>
<keyword evidence="2" id="KW-1185">Reference proteome</keyword>
<dbReference type="InterPro" id="IPR029033">
    <property type="entry name" value="His_PPase_superfam"/>
</dbReference>
<sequence>MKFYLMRHGDAQPAQALQADAIRPLSSYGEQEVVVSGQWLAADMAQQQKQVDWLISSPLVRARQTAQIMQQQLGCEAADINDDITPTGNAELFADWLFAAVQSRGAHCRTVLMVSHMPFVSYLVAALDTAVEPMLFPTAGIAEIELDIAQWRGRFVRMIVAEPAQD</sequence>
<gene>
    <name evidence="1" type="ORF">IDAT_00095</name>
</gene>
<dbReference type="SUPFAM" id="SSF53254">
    <property type="entry name" value="Phosphoglycerate mutase-like"/>
    <property type="match status" value="1"/>
</dbReference>
<accession>A0A094JAC7</accession>
<dbReference type="NCBIfam" id="TIGR00249">
    <property type="entry name" value="sixA"/>
    <property type="match status" value="1"/>
</dbReference>
<protein>
    <recommendedName>
        <fullName evidence="3">Phosphohistidine phosphatase</fullName>
    </recommendedName>
</protein>
<comment type="caution">
    <text evidence="1">The sequence shown here is derived from an EMBL/GenBank/DDBJ whole genome shotgun (WGS) entry which is preliminary data.</text>
</comment>
<dbReference type="EMBL" id="JPIN01000001">
    <property type="protein sequence ID" value="KFZ29546.1"/>
    <property type="molecule type" value="Genomic_DNA"/>
</dbReference>
<organism evidence="1 2">
    <name type="scientific">Pseudidiomarina atlantica</name>
    <dbReference type="NCBI Taxonomy" id="1517416"/>
    <lineage>
        <taxon>Bacteria</taxon>
        <taxon>Pseudomonadati</taxon>
        <taxon>Pseudomonadota</taxon>
        <taxon>Gammaproteobacteria</taxon>
        <taxon>Alteromonadales</taxon>
        <taxon>Idiomarinaceae</taxon>
        <taxon>Pseudidiomarina</taxon>
    </lineage>
</organism>
<dbReference type="GO" id="GO:0101006">
    <property type="term" value="F:protein histidine phosphatase activity"/>
    <property type="evidence" value="ECO:0007669"/>
    <property type="project" value="InterPro"/>
</dbReference>
<evidence type="ECO:0008006" key="3">
    <source>
        <dbReference type="Google" id="ProtNLM"/>
    </source>
</evidence>
<dbReference type="STRING" id="1517416.IDAT_00095"/>
<dbReference type="CDD" id="cd07040">
    <property type="entry name" value="HP"/>
    <property type="match status" value="1"/>
</dbReference>
<dbReference type="AlphaFoldDB" id="A0A094JAC7"/>
<proteinExistence type="predicted"/>
<dbReference type="eggNOG" id="COG2062">
    <property type="taxonomic scope" value="Bacteria"/>
</dbReference>
<evidence type="ECO:0000313" key="1">
    <source>
        <dbReference type="EMBL" id="KFZ29546.1"/>
    </source>
</evidence>
<reference evidence="1 2" key="1">
    <citation type="submission" date="2014-06" db="EMBL/GenBank/DDBJ databases">
        <title>Draft genome sequence of Idiomarina sp. MCCC 1A10513.</title>
        <authorList>
            <person name="Du J."/>
            <person name="Lai Q."/>
            <person name="Shao Z."/>
        </authorList>
    </citation>
    <scope>NUCLEOTIDE SEQUENCE [LARGE SCALE GENOMIC DNA]</scope>
    <source>
        <strain evidence="1 2">MCCC 1A10513</strain>
    </source>
</reference>
<dbReference type="Proteomes" id="UP000053718">
    <property type="component" value="Unassembled WGS sequence"/>
</dbReference>
<evidence type="ECO:0000313" key="2">
    <source>
        <dbReference type="Proteomes" id="UP000053718"/>
    </source>
</evidence>
<dbReference type="SMART" id="SM00855">
    <property type="entry name" value="PGAM"/>
    <property type="match status" value="1"/>
</dbReference>
<dbReference type="InterPro" id="IPR004449">
    <property type="entry name" value="SixA"/>
</dbReference>
<dbReference type="InterPro" id="IPR013078">
    <property type="entry name" value="His_Pase_superF_clade-1"/>
</dbReference>
<dbReference type="Gene3D" id="3.40.50.1240">
    <property type="entry name" value="Phosphoglycerate mutase-like"/>
    <property type="match status" value="1"/>
</dbReference>
<dbReference type="Pfam" id="PF00300">
    <property type="entry name" value="His_Phos_1"/>
    <property type="match status" value="1"/>
</dbReference>